<sequence length="295" mass="33787">MAAQVLQSYYEWANAMEQTLLAWVDPNGAYKLNPMAGYPLANFASVCAICIGYLALVILSTAFMKAGVPTALQFIYNPFQVLVCSYMCLETAIQAYRNKALFRCQHGGFVICCCFVCLMQRKKNYTVAPCNAFNASNPVMGDVLYLLFLSKILDLCDTFFIVAGKKWKQLSVLHVYHHLSVLVIYYVTFRCAHDGDSYATIVRNGFMHTIMYMYYFVSAHRRDIWWKKYLTSMQLTQFVVMNAQGYVLYARQCPSFPAKLSMLYLVYVQSLFWLFLNFYVRAYVLGGGSKAKKNV</sequence>
<evidence type="ECO:0000256" key="10">
    <source>
        <dbReference type="RuleBase" id="RU361115"/>
    </source>
</evidence>
<dbReference type="PANTHER" id="PTHR11157:SF140">
    <property type="entry name" value="ELONGATION OF FATTY ACIDS PROTEIN"/>
    <property type="match status" value="1"/>
</dbReference>
<dbReference type="eggNOG" id="KOG3071">
    <property type="taxonomic scope" value="Eukaryota"/>
</dbReference>
<feature type="transmembrane region" description="Helical" evidence="10">
    <location>
        <begin position="40"/>
        <end position="64"/>
    </location>
</feature>
<accession>K3WNK6</accession>
<dbReference type="GO" id="GO:0034625">
    <property type="term" value="P:fatty acid elongation, monounsaturated fatty acid"/>
    <property type="evidence" value="ECO:0007669"/>
    <property type="project" value="TreeGrafter"/>
</dbReference>
<evidence type="ECO:0000313" key="11">
    <source>
        <dbReference type="EnsemblProtists" id="PYU1_T006548"/>
    </source>
</evidence>
<proteinExistence type="inferred from homology"/>
<dbReference type="AlphaFoldDB" id="K3WNK6"/>
<dbReference type="PANTHER" id="PTHR11157">
    <property type="entry name" value="FATTY ACID ACYL TRANSFERASE-RELATED"/>
    <property type="match status" value="1"/>
</dbReference>
<dbReference type="GO" id="GO:0009922">
    <property type="term" value="F:fatty acid elongase activity"/>
    <property type="evidence" value="ECO:0007669"/>
    <property type="project" value="InterPro"/>
</dbReference>
<protein>
    <recommendedName>
        <fullName evidence="10">Elongation of fatty acids protein</fullName>
        <ecNumber evidence="10">2.3.1.-</ecNumber>
    </recommendedName>
</protein>
<feature type="transmembrane region" description="Helical" evidence="10">
    <location>
        <begin position="201"/>
        <end position="217"/>
    </location>
</feature>
<keyword evidence="5 10" id="KW-0276">Fatty acid metabolism</keyword>
<dbReference type="EMBL" id="GL376604">
    <property type="status" value="NOT_ANNOTATED_CDS"/>
    <property type="molecule type" value="Genomic_DNA"/>
</dbReference>
<keyword evidence="12" id="KW-1185">Reference proteome</keyword>
<evidence type="ECO:0000256" key="8">
    <source>
        <dbReference type="ARBA" id="ARBA00023136"/>
    </source>
</evidence>
<dbReference type="InParanoid" id="K3WNK6"/>
<comment type="similarity">
    <text evidence="10">Belongs to the ELO family.</text>
</comment>
<name>K3WNK6_GLOUD</name>
<dbReference type="EC" id="2.3.1.-" evidence="10"/>
<evidence type="ECO:0000256" key="6">
    <source>
        <dbReference type="ARBA" id="ARBA00022989"/>
    </source>
</evidence>
<feature type="transmembrane region" description="Helical" evidence="10">
    <location>
        <begin position="70"/>
        <end position="89"/>
    </location>
</feature>
<dbReference type="HOGENOM" id="CLU_048483_4_0_1"/>
<dbReference type="GO" id="GO:0019367">
    <property type="term" value="P:fatty acid elongation, saturated fatty acid"/>
    <property type="evidence" value="ECO:0007669"/>
    <property type="project" value="TreeGrafter"/>
</dbReference>
<evidence type="ECO:0000256" key="3">
    <source>
        <dbReference type="ARBA" id="ARBA00022679"/>
    </source>
</evidence>
<reference evidence="12" key="1">
    <citation type="journal article" date="2010" name="Genome Biol.">
        <title>Genome sequence of the necrotrophic plant pathogen Pythium ultimum reveals original pathogenicity mechanisms and effector repertoire.</title>
        <authorList>
            <person name="Levesque C.A."/>
            <person name="Brouwer H."/>
            <person name="Cano L."/>
            <person name="Hamilton J.P."/>
            <person name="Holt C."/>
            <person name="Huitema E."/>
            <person name="Raffaele S."/>
            <person name="Robideau G.P."/>
            <person name="Thines M."/>
            <person name="Win J."/>
            <person name="Zerillo M.M."/>
            <person name="Beakes G.W."/>
            <person name="Boore J.L."/>
            <person name="Busam D."/>
            <person name="Dumas B."/>
            <person name="Ferriera S."/>
            <person name="Fuerstenberg S.I."/>
            <person name="Gachon C.M."/>
            <person name="Gaulin E."/>
            <person name="Govers F."/>
            <person name="Grenville-Briggs L."/>
            <person name="Horner N."/>
            <person name="Hostetler J."/>
            <person name="Jiang R.H."/>
            <person name="Johnson J."/>
            <person name="Krajaejun T."/>
            <person name="Lin H."/>
            <person name="Meijer H.J."/>
            <person name="Moore B."/>
            <person name="Morris P."/>
            <person name="Phuntmart V."/>
            <person name="Puiu D."/>
            <person name="Shetty J."/>
            <person name="Stajich J.E."/>
            <person name="Tripathy S."/>
            <person name="Wawra S."/>
            <person name="van West P."/>
            <person name="Whitty B.R."/>
            <person name="Coutinho P.M."/>
            <person name="Henrissat B."/>
            <person name="Martin F."/>
            <person name="Thomas P.D."/>
            <person name="Tyler B.M."/>
            <person name="De Vries R.P."/>
            <person name="Kamoun S."/>
            <person name="Yandell M."/>
            <person name="Tisserat N."/>
            <person name="Buell C.R."/>
        </authorList>
    </citation>
    <scope>NUCLEOTIDE SEQUENCE</scope>
    <source>
        <strain evidence="12">DAOM:BR144</strain>
    </source>
</reference>
<keyword evidence="8 10" id="KW-0472">Membrane</keyword>
<feature type="transmembrane region" description="Helical" evidence="10">
    <location>
        <begin position="170"/>
        <end position="189"/>
    </location>
</feature>
<feature type="transmembrane region" description="Helical" evidence="10">
    <location>
        <begin position="261"/>
        <end position="280"/>
    </location>
</feature>
<comment type="subcellular location">
    <subcellularLocation>
        <location evidence="1">Membrane</location>
        <topology evidence="1">Multi-pass membrane protein</topology>
    </subcellularLocation>
</comment>
<evidence type="ECO:0000256" key="5">
    <source>
        <dbReference type="ARBA" id="ARBA00022832"/>
    </source>
</evidence>
<evidence type="ECO:0000313" key="12">
    <source>
        <dbReference type="Proteomes" id="UP000019132"/>
    </source>
</evidence>
<keyword evidence="7 10" id="KW-0443">Lipid metabolism</keyword>
<keyword evidence="3 10" id="KW-0808">Transferase</keyword>
<dbReference type="GO" id="GO:0030148">
    <property type="term" value="P:sphingolipid biosynthetic process"/>
    <property type="evidence" value="ECO:0007669"/>
    <property type="project" value="TreeGrafter"/>
</dbReference>
<evidence type="ECO:0000256" key="4">
    <source>
        <dbReference type="ARBA" id="ARBA00022692"/>
    </source>
</evidence>
<dbReference type="GO" id="GO:0034626">
    <property type="term" value="P:fatty acid elongation, polyunsaturated fatty acid"/>
    <property type="evidence" value="ECO:0007669"/>
    <property type="project" value="TreeGrafter"/>
</dbReference>
<dbReference type="OMA" id="EWANAME"/>
<reference evidence="12" key="2">
    <citation type="submission" date="2010-04" db="EMBL/GenBank/DDBJ databases">
        <authorList>
            <person name="Buell R."/>
            <person name="Hamilton J."/>
            <person name="Hostetler J."/>
        </authorList>
    </citation>
    <scope>NUCLEOTIDE SEQUENCE [LARGE SCALE GENOMIC DNA]</scope>
    <source>
        <strain evidence="12">DAOM:BR144</strain>
    </source>
</reference>
<evidence type="ECO:0000256" key="7">
    <source>
        <dbReference type="ARBA" id="ARBA00023098"/>
    </source>
</evidence>
<organism evidence="11 12">
    <name type="scientific">Globisporangium ultimum (strain ATCC 200006 / CBS 805.95 / DAOM BR144)</name>
    <name type="common">Pythium ultimum</name>
    <dbReference type="NCBI Taxonomy" id="431595"/>
    <lineage>
        <taxon>Eukaryota</taxon>
        <taxon>Sar</taxon>
        <taxon>Stramenopiles</taxon>
        <taxon>Oomycota</taxon>
        <taxon>Peronosporomycetes</taxon>
        <taxon>Pythiales</taxon>
        <taxon>Pythiaceae</taxon>
        <taxon>Globisporangium</taxon>
    </lineage>
</organism>
<dbReference type="VEuPathDB" id="FungiDB:PYU1_G006536"/>
<comment type="catalytic activity">
    <reaction evidence="10">
        <text>an acyl-CoA + malonyl-CoA + H(+) = a 3-oxoacyl-CoA + CO2 + CoA</text>
        <dbReference type="Rhea" id="RHEA:50252"/>
        <dbReference type="ChEBI" id="CHEBI:15378"/>
        <dbReference type="ChEBI" id="CHEBI:16526"/>
        <dbReference type="ChEBI" id="CHEBI:57287"/>
        <dbReference type="ChEBI" id="CHEBI:57384"/>
        <dbReference type="ChEBI" id="CHEBI:58342"/>
        <dbReference type="ChEBI" id="CHEBI:90726"/>
    </reaction>
    <physiologicalReaction direction="left-to-right" evidence="10">
        <dbReference type="Rhea" id="RHEA:50253"/>
    </physiologicalReaction>
</comment>
<reference evidence="11" key="3">
    <citation type="submission" date="2015-02" db="UniProtKB">
        <authorList>
            <consortium name="EnsemblProtists"/>
        </authorList>
    </citation>
    <scope>IDENTIFICATION</scope>
    <source>
        <strain evidence="11">DAOM BR144</strain>
    </source>
</reference>
<keyword evidence="6 10" id="KW-1133">Transmembrane helix</keyword>
<dbReference type="FunCoup" id="K3WNK6">
    <property type="interactions" value="32"/>
</dbReference>
<evidence type="ECO:0000256" key="2">
    <source>
        <dbReference type="ARBA" id="ARBA00022516"/>
    </source>
</evidence>
<dbReference type="InterPro" id="IPR002076">
    <property type="entry name" value="ELO_fam"/>
</dbReference>
<keyword evidence="4 10" id="KW-0812">Transmembrane</keyword>
<keyword evidence="9 10" id="KW-0275">Fatty acid biosynthesis</keyword>
<dbReference type="Proteomes" id="UP000019132">
    <property type="component" value="Unassembled WGS sequence"/>
</dbReference>
<dbReference type="Pfam" id="PF01151">
    <property type="entry name" value="ELO"/>
    <property type="match status" value="1"/>
</dbReference>
<evidence type="ECO:0000256" key="1">
    <source>
        <dbReference type="ARBA" id="ARBA00004141"/>
    </source>
</evidence>
<dbReference type="EnsemblProtists" id="PYU1_T006548">
    <property type="protein sequence ID" value="PYU1_T006548"/>
    <property type="gene ID" value="PYU1_G006536"/>
</dbReference>
<dbReference type="GO" id="GO:0005789">
    <property type="term" value="C:endoplasmic reticulum membrane"/>
    <property type="evidence" value="ECO:0007669"/>
    <property type="project" value="TreeGrafter"/>
</dbReference>
<dbReference type="STRING" id="431595.K3WNK6"/>
<dbReference type="GO" id="GO:0042761">
    <property type="term" value="P:very long-chain fatty acid biosynthetic process"/>
    <property type="evidence" value="ECO:0007669"/>
    <property type="project" value="TreeGrafter"/>
</dbReference>
<evidence type="ECO:0000256" key="9">
    <source>
        <dbReference type="ARBA" id="ARBA00023160"/>
    </source>
</evidence>
<keyword evidence="2 10" id="KW-0444">Lipid biosynthesis</keyword>